<proteinExistence type="predicted"/>
<feature type="active site" description="Proton acceptor" evidence="6">
    <location>
        <position position="17"/>
    </location>
</feature>
<evidence type="ECO:0000256" key="6">
    <source>
        <dbReference type="PIRSR" id="PIRSR630616-1"/>
    </source>
</evidence>
<sequence length="87" mass="9795">IISGLHYLHGKKILHRDIKPENILFKDIFTNPIFSLADFGLSKEIDTKATFVGSPLYWAPEVCSGAPQDFRVDIWSLGVVIYEMLTG</sequence>
<dbReference type="GO" id="GO:0004674">
    <property type="term" value="F:protein serine/threonine kinase activity"/>
    <property type="evidence" value="ECO:0007669"/>
    <property type="project" value="UniProtKB-KW"/>
</dbReference>
<dbReference type="Gene3D" id="1.10.510.10">
    <property type="entry name" value="Transferase(Phosphotransferase) domain 1"/>
    <property type="match status" value="1"/>
</dbReference>
<dbReference type="KEGG" id="psco:LY89DRAFT_560454"/>
<dbReference type="STRING" id="149040.A0A132B1G3"/>
<evidence type="ECO:0000313" key="10">
    <source>
        <dbReference type="EMBL" id="KUJ06218.1"/>
    </source>
</evidence>
<dbReference type="InterPro" id="IPR008271">
    <property type="entry name" value="Ser/Thr_kinase_AS"/>
</dbReference>
<evidence type="ECO:0000256" key="3">
    <source>
        <dbReference type="ARBA" id="ARBA00022741"/>
    </source>
</evidence>
<name>A0A132B1G3_MOLSC</name>
<evidence type="ECO:0000313" key="11">
    <source>
        <dbReference type="Proteomes" id="UP000070700"/>
    </source>
</evidence>
<evidence type="ECO:0000256" key="4">
    <source>
        <dbReference type="ARBA" id="ARBA00022777"/>
    </source>
</evidence>
<feature type="non-terminal residue" evidence="10">
    <location>
        <position position="1"/>
    </location>
</feature>
<evidence type="ECO:0000256" key="8">
    <source>
        <dbReference type="PIRSR" id="PIRSR630616-3"/>
    </source>
</evidence>
<dbReference type="EMBL" id="KQ947450">
    <property type="protein sequence ID" value="KUJ06218.1"/>
    <property type="molecule type" value="Genomic_DNA"/>
</dbReference>
<dbReference type="InterPro" id="IPR011009">
    <property type="entry name" value="Kinase-like_dom_sf"/>
</dbReference>
<reference evidence="10 11" key="1">
    <citation type="submission" date="2015-10" db="EMBL/GenBank/DDBJ databases">
        <title>Full genome of DAOMC 229536 Phialocephala scopiformis, a fungal endophyte of spruce producing the potent anti-insectan compound rugulosin.</title>
        <authorList>
            <consortium name="DOE Joint Genome Institute"/>
            <person name="Walker A.K."/>
            <person name="Frasz S.L."/>
            <person name="Seifert K.A."/>
            <person name="Miller J.D."/>
            <person name="Mondo S.J."/>
            <person name="Labutti K."/>
            <person name="Lipzen A."/>
            <person name="Dockter R."/>
            <person name="Kennedy M."/>
            <person name="Grigoriev I.V."/>
            <person name="Spatafora J.W."/>
        </authorList>
    </citation>
    <scope>NUCLEOTIDE SEQUENCE [LARGE SCALE GENOMIC DNA]</scope>
    <source>
        <strain evidence="10 11">CBS 120377</strain>
    </source>
</reference>
<keyword evidence="3 7" id="KW-0547">Nucleotide-binding</keyword>
<dbReference type="InterPro" id="IPR030616">
    <property type="entry name" value="Aur-like"/>
</dbReference>
<feature type="non-terminal residue" evidence="10">
    <location>
        <position position="87"/>
    </location>
</feature>
<dbReference type="PROSITE" id="PS00108">
    <property type="entry name" value="PROTEIN_KINASE_ST"/>
    <property type="match status" value="1"/>
</dbReference>
<feature type="binding site" evidence="7">
    <location>
        <begin position="21"/>
        <end position="22"/>
    </location>
    <ligand>
        <name>ATP</name>
        <dbReference type="ChEBI" id="CHEBI:30616"/>
    </ligand>
</feature>
<dbReference type="GeneID" id="28818175"/>
<keyword evidence="2" id="KW-0808">Transferase</keyword>
<dbReference type="PROSITE" id="PS50011">
    <property type="entry name" value="PROTEIN_KINASE_DOM"/>
    <property type="match status" value="1"/>
</dbReference>
<keyword evidence="4 10" id="KW-0418">Kinase</keyword>
<evidence type="ECO:0000256" key="1">
    <source>
        <dbReference type="ARBA" id="ARBA00022527"/>
    </source>
</evidence>
<feature type="binding site" evidence="7">
    <location>
        <position position="38"/>
    </location>
    <ligand>
        <name>ATP</name>
        <dbReference type="ChEBI" id="CHEBI:30616"/>
    </ligand>
</feature>
<feature type="cross-link" description="Glycyl lysine isopeptide (Lys-Gly) (interchain with G-Cter in SUMO2)" evidence="8">
    <location>
        <position position="19"/>
    </location>
</feature>
<keyword evidence="1" id="KW-0723">Serine/threonine-protein kinase</keyword>
<evidence type="ECO:0000256" key="5">
    <source>
        <dbReference type="ARBA" id="ARBA00022840"/>
    </source>
</evidence>
<evidence type="ECO:0000256" key="7">
    <source>
        <dbReference type="PIRSR" id="PIRSR630616-2"/>
    </source>
</evidence>
<dbReference type="Pfam" id="PF00069">
    <property type="entry name" value="Pkinase"/>
    <property type="match status" value="1"/>
</dbReference>
<accession>A0A132B1G3</accession>
<dbReference type="GO" id="GO:0005524">
    <property type="term" value="F:ATP binding"/>
    <property type="evidence" value="ECO:0007669"/>
    <property type="project" value="UniProtKB-KW"/>
</dbReference>
<dbReference type="PANTHER" id="PTHR24350">
    <property type="entry name" value="SERINE/THREONINE-PROTEIN KINASE IAL-RELATED"/>
    <property type="match status" value="1"/>
</dbReference>
<dbReference type="OrthoDB" id="3531824at2759"/>
<keyword evidence="5 7" id="KW-0067">ATP-binding</keyword>
<gene>
    <name evidence="10" type="ORF">LY89DRAFT_560454</name>
</gene>
<dbReference type="InterPro" id="IPR000719">
    <property type="entry name" value="Prot_kinase_dom"/>
</dbReference>
<dbReference type="Proteomes" id="UP000070700">
    <property type="component" value="Unassembled WGS sequence"/>
</dbReference>
<evidence type="ECO:0000259" key="9">
    <source>
        <dbReference type="PROSITE" id="PS50011"/>
    </source>
</evidence>
<dbReference type="RefSeq" id="XP_018060573.1">
    <property type="nucleotide sequence ID" value="XM_018208449.1"/>
</dbReference>
<protein>
    <submittedName>
        <fullName evidence="10">Kinase-like protein</fullName>
    </submittedName>
</protein>
<dbReference type="SUPFAM" id="SSF56112">
    <property type="entry name" value="Protein kinase-like (PK-like)"/>
    <property type="match status" value="1"/>
</dbReference>
<evidence type="ECO:0000256" key="2">
    <source>
        <dbReference type="ARBA" id="ARBA00022679"/>
    </source>
</evidence>
<keyword evidence="11" id="KW-1185">Reference proteome</keyword>
<dbReference type="InParanoid" id="A0A132B1G3"/>
<organism evidence="10 11">
    <name type="scientific">Mollisia scopiformis</name>
    <name type="common">Conifer needle endophyte fungus</name>
    <name type="synonym">Phialocephala scopiformis</name>
    <dbReference type="NCBI Taxonomy" id="149040"/>
    <lineage>
        <taxon>Eukaryota</taxon>
        <taxon>Fungi</taxon>
        <taxon>Dikarya</taxon>
        <taxon>Ascomycota</taxon>
        <taxon>Pezizomycotina</taxon>
        <taxon>Leotiomycetes</taxon>
        <taxon>Helotiales</taxon>
        <taxon>Mollisiaceae</taxon>
        <taxon>Mollisia</taxon>
    </lineage>
</organism>
<dbReference type="AlphaFoldDB" id="A0A132B1G3"/>
<feature type="domain" description="Protein kinase" evidence="9">
    <location>
        <begin position="1"/>
        <end position="87"/>
    </location>
</feature>